<dbReference type="InterPro" id="IPR051473">
    <property type="entry name" value="P2Ox-like"/>
</dbReference>
<evidence type="ECO:0000259" key="7">
    <source>
        <dbReference type="Pfam" id="PF05199"/>
    </source>
</evidence>
<dbReference type="EMBL" id="AVFL01000021">
    <property type="protein sequence ID" value="EWY38086.1"/>
    <property type="molecule type" value="Genomic_DNA"/>
</dbReference>
<dbReference type="Gene3D" id="3.50.50.60">
    <property type="entry name" value="FAD/NAD(P)-binding domain"/>
    <property type="match status" value="2"/>
</dbReference>
<dbReference type="Pfam" id="PF05199">
    <property type="entry name" value="GMC_oxred_C"/>
    <property type="match status" value="1"/>
</dbReference>
<dbReference type="Proteomes" id="UP000019486">
    <property type="component" value="Unassembled WGS sequence"/>
</dbReference>
<reference evidence="8 9" key="1">
    <citation type="submission" date="2013-08" db="EMBL/GenBank/DDBJ databases">
        <title>The genome sequence of Skermanella stibiiresistens.</title>
        <authorList>
            <person name="Zhu W."/>
            <person name="Wang G."/>
        </authorList>
    </citation>
    <scope>NUCLEOTIDE SEQUENCE [LARGE SCALE GENOMIC DNA]</scope>
    <source>
        <strain evidence="8 9">SB22</strain>
    </source>
</reference>
<accession>W9GZS0</accession>
<evidence type="ECO:0000313" key="9">
    <source>
        <dbReference type="Proteomes" id="UP000019486"/>
    </source>
</evidence>
<dbReference type="PATRIC" id="fig|1385369.3.peg.4939"/>
<proteinExistence type="inferred from homology"/>
<feature type="domain" description="Glucose-methanol-choline oxidoreductase C-terminal" evidence="7">
    <location>
        <begin position="395"/>
        <end position="520"/>
    </location>
</feature>
<comment type="cofactor">
    <cofactor evidence="1">
        <name>FAD</name>
        <dbReference type="ChEBI" id="CHEBI:57692"/>
    </cofactor>
</comment>
<protein>
    <recommendedName>
        <fullName evidence="10">Glucose-methanol-choline oxidoreductase C-terminal domain-containing protein</fullName>
    </recommendedName>
</protein>
<organism evidence="8 9">
    <name type="scientific">Skermanella stibiiresistens SB22</name>
    <dbReference type="NCBI Taxonomy" id="1385369"/>
    <lineage>
        <taxon>Bacteria</taxon>
        <taxon>Pseudomonadati</taxon>
        <taxon>Pseudomonadota</taxon>
        <taxon>Alphaproteobacteria</taxon>
        <taxon>Rhodospirillales</taxon>
        <taxon>Azospirillaceae</taxon>
        <taxon>Skermanella</taxon>
    </lineage>
</organism>
<comment type="similarity">
    <text evidence="2">Belongs to the GMC oxidoreductase family.</text>
</comment>
<dbReference type="RefSeq" id="WP_037457809.1">
    <property type="nucleotide sequence ID" value="NZ_AVFL01000021.1"/>
</dbReference>
<evidence type="ECO:0000259" key="6">
    <source>
        <dbReference type="Pfam" id="PF01266"/>
    </source>
</evidence>
<evidence type="ECO:0000256" key="4">
    <source>
        <dbReference type="ARBA" id="ARBA00022827"/>
    </source>
</evidence>
<evidence type="ECO:0000256" key="1">
    <source>
        <dbReference type="ARBA" id="ARBA00001974"/>
    </source>
</evidence>
<dbReference type="OrthoDB" id="9798604at2"/>
<evidence type="ECO:0008006" key="10">
    <source>
        <dbReference type="Google" id="ProtNLM"/>
    </source>
</evidence>
<evidence type="ECO:0000256" key="3">
    <source>
        <dbReference type="ARBA" id="ARBA00022630"/>
    </source>
</evidence>
<dbReference type="InterPro" id="IPR007867">
    <property type="entry name" value="GMC_OxRtase_C"/>
</dbReference>
<gene>
    <name evidence="8" type="ORF">N825_15420</name>
</gene>
<comment type="caution">
    <text evidence="8">The sequence shown here is derived from an EMBL/GenBank/DDBJ whole genome shotgun (WGS) entry which is preliminary data.</text>
</comment>
<evidence type="ECO:0000256" key="2">
    <source>
        <dbReference type="ARBA" id="ARBA00010790"/>
    </source>
</evidence>
<keyword evidence="3" id="KW-0285">Flavoprotein</keyword>
<evidence type="ECO:0000256" key="5">
    <source>
        <dbReference type="ARBA" id="ARBA00023002"/>
    </source>
</evidence>
<dbReference type="InterPro" id="IPR006076">
    <property type="entry name" value="FAD-dep_OxRdtase"/>
</dbReference>
<keyword evidence="5" id="KW-0560">Oxidoreductase</keyword>
<dbReference type="AlphaFoldDB" id="W9GZS0"/>
<dbReference type="GO" id="GO:0016614">
    <property type="term" value="F:oxidoreductase activity, acting on CH-OH group of donors"/>
    <property type="evidence" value="ECO:0007669"/>
    <property type="project" value="InterPro"/>
</dbReference>
<dbReference type="PANTHER" id="PTHR42784">
    <property type="entry name" value="PYRANOSE 2-OXIDASE"/>
    <property type="match status" value="1"/>
</dbReference>
<feature type="domain" description="FAD dependent oxidoreductase" evidence="6">
    <location>
        <begin position="17"/>
        <end position="238"/>
    </location>
</feature>
<sequence length="532" mass="58463">MFLDLRQLSDGERFDADLCIVGAGAAGISIAREMLGSPFKVILLESGGMDFQADTAALNVAGNQSDLILDLESFRARLFGGMTSLWGGNCAPLDPIDFQDRPWVPLSGWPIGHAELKPYWNRAKPLFQLGGHGFDADEWAGVEPDFAAYRLPLDKSLVQEKVYQRSPRTHFGHRYKADFEPDAGNVTVMLNGTAVALRTDDDLRKVTELDVRTLTGHTHTIKARAVVLAAGIENARLLLLSNDKAPAGLANGHDVVGRYFMEHLNMVAGRVMIPDAIDVYRFYDPEGWADRLAPTWVDMLIGFQPTPARQEAEGIGNYVAFINQTFDGEETAGYQALRHLVARLKHRQVSEHLRHDVETLLGDFGSALKGTWNRWFNDKSASSVYEVQHFFEQVPNPDSRIMLGDDRDALGLRRMVVDWRTTELDKRTWASGQDLVARGMGAGGGGRLQLIPAGPEQPWPDTIHQSSHYMGTTRMSADPKTGVVDGDCRVHGLSNLFVAGGSVVPTGGCAMLTINIVALALRLADHLKVALI</sequence>
<dbReference type="SUPFAM" id="SSF51905">
    <property type="entry name" value="FAD/NAD(P)-binding domain"/>
    <property type="match status" value="1"/>
</dbReference>
<name>W9GZS0_9PROT</name>
<dbReference type="InterPro" id="IPR036188">
    <property type="entry name" value="FAD/NAD-bd_sf"/>
</dbReference>
<dbReference type="PANTHER" id="PTHR42784:SF1">
    <property type="entry name" value="PYRANOSE 2-OXIDASE"/>
    <property type="match status" value="1"/>
</dbReference>
<dbReference type="STRING" id="1385369.N825_15420"/>
<keyword evidence="4" id="KW-0274">FAD</keyword>
<keyword evidence="9" id="KW-1185">Reference proteome</keyword>
<dbReference type="Pfam" id="PF01266">
    <property type="entry name" value="DAO"/>
    <property type="match status" value="1"/>
</dbReference>
<evidence type="ECO:0000313" key="8">
    <source>
        <dbReference type="EMBL" id="EWY38086.1"/>
    </source>
</evidence>